<dbReference type="Gene3D" id="3.40.50.300">
    <property type="entry name" value="P-loop containing nucleotide triphosphate hydrolases"/>
    <property type="match status" value="1"/>
</dbReference>
<dbReference type="InterPro" id="IPR017871">
    <property type="entry name" value="ABC_transporter-like_CS"/>
</dbReference>
<keyword evidence="5" id="KW-1278">Translocase</keyword>
<dbReference type="EMBL" id="BPRB01000011">
    <property type="protein sequence ID" value="GJE58146.1"/>
    <property type="molecule type" value="Genomic_DNA"/>
</dbReference>
<evidence type="ECO:0000256" key="5">
    <source>
        <dbReference type="ARBA" id="ARBA00022967"/>
    </source>
</evidence>
<sequence>MPEPLLTASGLAYTVAGRDLVQDVSLAVPPGALQVIVGPNGAGKSTLLRLLCGELRPSRGGVAYGPEPVETIPPWRLAGMRAVLPQAARLAFPFSVADVARIGLDGIGRGLKARDRAAMLERALGQVDVAHLADRSYQTLSGGEQARVQFARVLCQLAAGRTIADRQVLFLDEPTASLDLRHQGALLDAAAELARAGVGVVAILHDLNLAAAYADTLLVLDQGRLVADGPPAEVLRDTLIAQVFQVSWPVGQVPPNGQPFVLPRRNVADPQHS</sequence>
<proteinExistence type="inferred from homology"/>
<dbReference type="GO" id="GO:0005524">
    <property type="term" value="F:ATP binding"/>
    <property type="evidence" value="ECO:0007669"/>
    <property type="project" value="UniProtKB-KW"/>
</dbReference>
<evidence type="ECO:0000313" key="8">
    <source>
        <dbReference type="EMBL" id="GJE58146.1"/>
    </source>
</evidence>
<keyword evidence="9" id="KW-1185">Reference proteome</keyword>
<dbReference type="PROSITE" id="PS50893">
    <property type="entry name" value="ABC_TRANSPORTER_2"/>
    <property type="match status" value="1"/>
</dbReference>
<comment type="caution">
    <text evidence="8">The sequence shown here is derived from an EMBL/GenBank/DDBJ whole genome shotgun (WGS) entry which is preliminary data.</text>
</comment>
<reference evidence="8" key="1">
    <citation type="journal article" date="2021" name="Front. Microbiol.">
        <title>Comprehensive Comparative Genomics and Phenotyping of Methylobacterium Species.</title>
        <authorList>
            <person name="Alessa O."/>
            <person name="Ogura Y."/>
            <person name="Fujitani Y."/>
            <person name="Takami H."/>
            <person name="Hayashi T."/>
            <person name="Sahin N."/>
            <person name="Tani A."/>
        </authorList>
    </citation>
    <scope>NUCLEOTIDE SEQUENCE</scope>
    <source>
        <strain evidence="8">DSM 23632</strain>
    </source>
</reference>
<dbReference type="PANTHER" id="PTHR42794:SF1">
    <property type="entry name" value="HEMIN IMPORT ATP-BINDING PROTEIN HMUV"/>
    <property type="match status" value="1"/>
</dbReference>
<dbReference type="InterPro" id="IPR003439">
    <property type="entry name" value="ABC_transporter-like_ATP-bd"/>
</dbReference>
<gene>
    <name evidence="8" type="primary">hmuV</name>
    <name evidence="8" type="ORF">MPOCJGCO_0224</name>
</gene>
<comment type="similarity">
    <text evidence="1">Belongs to the ABC transporter superfamily.</text>
</comment>
<dbReference type="CDD" id="cd03214">
    <property type="entry name" value="ABC_Iron-Siderophores_B12_Hemin"/>
    <property type="match status" value="1"/>
</dbReference>
<accession>A0ABQ4TU48</accession>
<reference evidence="8" key="2">
    <citation type="submission" date="2021-08" db="EMBL/GenBank/DDBJ databases">
        <authorList>
            <person name="Tani A."/>
            <person name="Ola A."/>
            <person name="Ogura Y."/>
            <person name="Katsura K."/>
            <person name="Hayashi T."/>
        </authorList>
    </citation>
    <scope>NUCLEOTIDE SEQUENCE</scope>
    <source>
        <strain evidence="8">DSM 23632</strain>
    </source>
</reference>
<name>A0ABQ4TU48_9HYPH</name>
<feature type="domain" description="ABC transporter" evidence="7">
    <location>
        <begin position="6"/>
        <end position="247"/>
    </location>
</feature>
<keyword evidence="4 8" id="KW-0067">ATP-binding</keyword>
<evidence type="ECO:0000256" key="3">
    <source>
        <dbReference type="ARBA" id="ARBA00022741"/>
    </source>
</evidence>
<keyword evidence="2" id="KW-0813">Transport</keyword>
<evidence type="ECO:0000313" key="9">
    <source>
        <dbReference type="Proteomes" id="UP001055057"/>
    </source>
</evidence>
<comment type="function">
    <text evidence="6">Part of the ABC transporter complex HmuTUV involved in hemin import. Responsible for energy coupling to the transport system.</text>
</comment>
<dbReference type="Pfam" id="PF00005">
    <property type="entry name" value="ABC_tran"/>
    <property type="match status" value="1"/>
</dbReference>
<protein>
    <submittedName>
        <fullName evidence="8">Hemin import ATP-binding protein HmuV</fullName>
    </submittedName>
</protein>
<dbReference type="NCBIfam" id="NF010068">
    <property type="entry name" value="PRK13548.1"/>
    <property type="match status" value="1"/>
</dbReference>
<dbReference type="SUPFAM" id="SSF52540">
    <property type="entry name" value="P-loop containing nucleoside triphosphate hydrolases"/>
    <property type="match status" value="1"/>
</dbReference>
<evidence type="ECO:0000256" key="4">
    <source>
        <dbReference type="ARBA" id="ARBA00022840"/>
    </source>
</evidence>
<dbReference type="SMART" id="SM00382">
    <property type="entry name" value="AAA"/>
    <property type="match status" value="1"/>
</dbReference>
<evidence type="ECO:0000256" key="1">
    <source>
        <dbReference type="ARBA" id="ARBA00005417"/>
    </source>
</evidence>
<keyword evidence="3" id="KW-0547">Nucleotide-binding</keyword>
<evidence type="ECO:0000256" key="2">
    <source>
        <dbReference type="ARBA" id="ARBA00022448"/>
    </source>
</evidence>
<dbReference type="InterPro" id="IPR027417">
    <property type="entry name" value="P-loop_NTPase"/>
</dbReference>
<organism evidence="8 9">
    <name type="scientific">Methylobacterium trifolii</name>
    <dbReference type="NCBI Taxonomy" id="1003092"/>
    <lineage>
        <taxon>Bacteria</taxon>
        <taxon>Pseudomonadati</taxon>
        <taxon>Pseudomonadota</taxon>
        <taxon>Alphaproteobacteria</taxon>
        <taxon>Hyphomicrobiales</taxon>
        <taxon>Methylobacteriaceae</taxon>
        <taxon>Methylobacterium</taxon>
    </lineage>
</organism>
<dbReference type="RefSeq" id="WP_238180781.1">
    <property type="nucleotide sequence ID" value="NZ_BPRB01000011.1"/>
</dbReference>
<dbReference type="InterPro" id="IPR003593">
    <property type="entry name" value="AAA+_ATPase"/>
</dbReference>
<evidence type="ECO:0000259" key="7">
    <source>
        <dbReference type="PROSITE" id="PS50893"/>
    </source>
</evidence>
<dbReference type="Proteomes" id="UP001055057">
    <property type="component" value="Unassembled WGS sequence"/>
</dbReference>
<dbReference type="PROSITE" id="PS00211">
    <property type="entry name" value="ABC_TRANSPORTER_1"/>
    <property type="match status" value="1"/>
</dbReference>
<dbReference type="PANTHER" id="PTHR42794">
    <property type="entry name" value="HEMIN IMPORT ATP-BINDING PROTEIN HMUV"/>
    <property type="match status" value="1"/>
</dbReference>
<evidence type="ECO:0000256" key="6">
    <source>
        <dbReference type="ARBA" id="ARBA00037066"/>
    </source>
</evidence>